<accession>A0AC34PUK1</accession>
<sequence length="602" mass="67232">MAQPQPPKLLTNRTRLSLEEGKNVDISCQSTAGKPAPTIGWVILAEIDPPIVDTWIANASTILQHANLNGNKEKPTYSGNVKTENTTNKDGFESLTSRLTFPISKLEDKKYLACVAIHPMYDSYKLATIALDVLYAPSVEIKLDENRSNLEEGGQAVLTCHADAKPSENVRIQWTKNDQALEPAGPYSVIIRNLRMEDHQHKVICHAQNAVGKSQAVYKLNIHYGPRIMTTSQTKAVQRGEPVTFVCEATGNPEPEIHWIRKTDTDMIIAKGSKFVIDSVQPWQIGQYDCVANVPGFSPAVIHNYLHLKGPPMIDFTENFIKYENDKVIMTCLVRGKPFPKNILWYKEGRLINFDHSKGRIQAQEVQKEFGVESKLTIVKATEKDYGMYNCSAINDFGSHSMGAELKEPTIVEKLINYGVNPIAILALAIFLLLLLILLLCCLKKNCCRNKKTTPFSDDPSDVTVRCEALDGVQFFADAYNPGEIDNVEMISSKDYISVPQNNPDLDYLPPPNVIYQPMHNYIPHPNDYSLNDPNIRYEQSCNSFLPSNGHIMDMYGNAYLKHSGHLETLAEVATPDTESGTPLLLTTDAHDRAVSQMSTHV</sequence>
<proteinExistence type="predicted"/>
<protein>
    <submittedName>
        <fullName evidence="2">Ig-like domain-containing protein</fullName>
    </submittedName>
</protein>
<name>A0AC34PUK1_9BILA</name>
<organism evidence="1 2">
    <name type="scientific">Panagrolaimus sp. JU765</name>
    <dbReference type="NCBI Taxonomy" id="591449"/>
    <lineage>
        <taxon>Eukaryota</taxon>
        <taxon>Metazoa</taxon>
        <taxon>Ecdysozoa</taxon>
        <taxon>Nematoda</taxon>
        <taxon>Chromadorea</taxon>
        <taxon>Rhabditida</taxon>
        <taxon>Tylenchina</taxon>
        <taxon>Panagrolaimomorpha</taxon>
        <taxon>Panagrolaimoidea</taxon>
        <taxon>Panagrolaimidae</taxon>
        <taxon>Panagrolaimus</taxon>
    </lineage>
</organism>
<dbReference type="WBParaSite" id="JU765_v2.g10094.t1">
    <property type="protein sequence ID" value="JU765_v2.g10094.t1"/>
    <property type="gene ID" value="JU765_v2.g10094"/>
</dbReference>
<evidence type="ECO:0000313" key="1">
    <source>
        <dbReference type="Proteomes" id="UP000887576"/>
    </source>
</evidence>
<evidence type="ECO:0000313" key="2">
    <source>
        <dbReference type="WBParaSite" id="JU765_v2.g10094.t1"/>
    </source>
</evidence>
<dbReference type="Proteomes" id="UP000887576">
    <property type="component" value="Unplaced"/>
</dbReference>
<reference evidence="2" key="1">
    <citation type="submission" date="2022-11" db="UniProtKB">
        <authorList>
            <consortium name="WormBaseParasite"/>
        </authorList>
    </citation>
    <scope>IDENTIFICATION</scope>
</reference>